<organism evidence="2 3">
    <name type="scientific">Flemingia macrophylla</name>
    <dbReference type="NCBI Taxonomy" id="520843"/>
    <lineage>
        <taxon>Eukaryota</taxon>
        <taxon>Viridiplantae</taxon>
        <taxon>Streptophyta</taxon>
        <taxon>Embryophyta</taxon>
        <taxon>Tracheophyta</taxon>
        <taxon>Spermatophyta</taxon>
        <taxon>Magnoliopsida</taxon>
        <taxon>eudicotyledons</taxon>
        <taxon>Gunneridae</taxon>
        <taxon>Pentapetalae</taxon>
        <taxon>rosids</taxon>
        <taxon>fabids</taxon>
        <taxon>Fabales</taxon>
        <taxon>Fabaceae</taxon>
        <taxon>Papilionoideae</taxon>
        <taxon>50 kb inversion clade</taxon>
        <taxon>NPAAA clade</taxon>
        <taxon>indigoferoid/millettioid clade</taxon>
        <taxon>Phaseoleae</taxon>
        <taxon>Flemingia</taxon>
    </lineage>
</organism>
<sequence>MPPSFPFLFIFQIFSSLASDEGLSMALSALPLLLLERFILCVLRHDLPARPHNALHAFARMRFLSLDLNAFVYHVLDLLGISSNT</sequence>
<protein>
    <recommendedName>
        <fullName evidence="4">Secreted protein</fullName>
    </recommendedName>
</protein>
<accession>A0ABD1LWI6</accession>
<keyword evidence="3" id="KW-1185">Reference proteome</keyword>
<gene>
    <name evidence="2" type="ORF">Fmac_021258</name>
</gene>
<evidence type="ECO:0000313" key="3">
    <source>
        <dbReference type="Proteomes" id="UP001603857"/>
    </source>
</evidence>
<reference evidence="2 3" key="1">
    <citation type="submission" date="2024-08" db="EMBL/GenBank/DDBJ databases">
        <title>Insights into the chromosomal genome structure of Flemingia macrophylla.</title>
        <authorList>
            <person name="Ding Y."/>
            <person name="Zhao Y."/>
            <person name="Bi W."/>
            <person name="Wu M."/>
            <person name="Zhao G."/>
            <person name="Gong Y."/>
            <person name="Li W."/>
            <person name="Zhang P."/>
        </authorList>
    </citation>
    <scope>NUCLEOTIDE SEQUENCE [LARGE SCALE GENOMIC DNA]</scope>
    <source>
        <strain evidence="2">DYQJB</strain>
        <tissue evidence="2">Leaf</tissue>
    </source>
</reference>
<name>A0ABD1LWI6_9FABA</name>
<feature type="signal peptide" evidence="1">
    <location>
        <begin position="1"/>
        <end position="18"/>
    </location>
</feature>
<dbReference type="Proteomes" id="UP001603857">
    <property type="component" value="Unassembled WGS sequence"/>
</dbReference>
<evidence type="ECO:0008006" key="4">
    <source>
        <dbReference type="Google" id="ProtNLM"/>
    </source>
</evidence>
<evidence type="ECO:0000313" key="2">
    <source>
        <dbReference type="EMBL" id="KAL2327831.1"/>
    </source>
</evidence>
<evidence type="ECO:0000256" key="1">
    <source>
        <dbReference type="SAM" id="SignalP"/>
    </source>
</evidence>
<proteinExistence type="predicted"/>
<comment type="caution">
    <text evidence="2">The sequence shown here is derived from an EMBL/GenBank/DDBJ whole genome shotgun (WGS) entry which is preliminary data.</text>
</comment>
<keyword evidence="1" id="KW-0732">Signal</keyword>
<dbReference type="AlphaFoldDB" id="A0ABD1LWI6"/>
<feature type="chain" id="PRO_5044836421" description="Secreted protein" evidence="1">
    <location>
        <begin position="19"/>
        <end position="85"/>
    </location>
</feature>
<dbReference type="EMBL" id="JBGMDY010000007">
    <property type="protein sequence ID" value="KAL2327831.1"/>
    <property type="molecule type" value="Genomic_DNA"/>
</dbReference>